<reference evidence="2" key="1">
    <citation type="submission" date="2021-09" db="EMBL/GenBank/DDBJ databases">
        <authorList>
            <person name="Martin H S."/>
        </authorList>
    </citation>
    <scope>NUCLEOTIDE SEQUENCE</scope>
</reference>
<evidence type="ECO:0000313" key="3">
    <source>
        <dbReference type="Proteomes" id="UP000789524"/>
    </source>
</evidence>
<dbReference type="EMBL" id="CAKASE010000064">
    <property type="protein sequence ID" value="CAG9569863.1"/>
    <property type="molecule type" value="Genomic_DNA"/>
</dbReference>
<accession>A0A8J2QVU7</accession>
<feature type="region of interest" description="Disordered" evidence="1">
    <location>
        <begin position="91"/>
        <end position="156"/>
    </location>
</feature>
<dbReference type="Proteomes" id="UP000789524">
    <property type="component" value="Unassembled WGS sequence"/>
</dbReference>
<dbReference type="OrthoDB" id="6600346at2759"/>
<feature type="compositionally biased region" description="Basic residues" evidence="1">
    <location>
        <begin position="131"/>
        <end position="142"/>
    </location>
</feature>
<name>A0A8J2QVU7_9NEOP</name>
<evidence type="ECO:0000313" key="2">
    <source>
        <dbReference type="EMBL" id="CAG9569863.1"/>
    </source>
</evidence>
<gene>
    <name evidence="2" type="ORF">DCHRY22_LOCUS9051</name>
</gene>
<keyword evidence="3" id="KW-1185">Reference proteome</keyword>
<comment type="caution">
    <text evidence="2">The sequence shown here is derived from an EMBL/GenBank/DDBJ whole genome shotgun (WGS) entry which is preliminary data.</text>
</comment>
<dbReference type="AlphaFoldDB" id="A0A8J2QVU7"/>
<evidence type="ECO:0000256" key="1">
    <source>
        <dbReference type="SAM" id="MobiDB-lite"/>
    </source>
</evidence>
<sequence length="185" mass="21954">MIINETDNLTTICYKCAGSVEKHYEFVVQVRTTQTKINSLERNNHFESSNVNRRHVTSYVREEVIDADYTFSFLNPSFFEEKVEPKPSSPFFSYCSSPNKPPKQSNDHSMWKTPRTCISNQKEIKLEETHKKSKKDKTKHHSRDLFESQSQDFEEPDFRSLDWKLTPDENLIKRVREKCFGRLDY</sequence>
<proteinExistence type="predicted"/>
<organism evidence="2 3">
    <name type="scientific">Danaus chrysippus</name>
    <name type="common">African queen</name>
    <dbReference type="NCBI Taxonomy" id="151541"/>
    <lineage>
        <taxon>Eukaryota</taxon>
        <taxon>Metazoa</taxon>
        <taxon>Ecdysozoa</taxon>
        <taxon>Arthropoda</taxon>
        <taxon>Hexapoda</taxon>
        <taxon>Insecta</taxon>
        <taxon>Pterygota</taxon>
        <taxon>Neoptera</taxon>
        <taxon>Endopterygota</taxon>
        <taxon>Lepidoptera</taxon>
        <taxon>Glossata</taxon>
        <taxon>Ditrysia</taxon>
        <taxon>Papilionoidea</taxon>
        <taxon>Nymphalidae</taxon>
        <taxon>Danainae</taxon>
        <taxon>Danaini</taxon>
        <taxon>Danaina</taxon>
        <taxon>Danaus</taxon>
        <taxon>Anosia</taxon>
    </lineage>
</organism>
<protein>
    <submittedName>
        <fullName evidence="2">(African queen) hypothetical protein</fullName>
    </submittedName>
</protein>